<proteinExistence type="predicted"/>
<dbReference type="EMBL" id="BK016244">
    <property type="protein sequence ID" value="DAG04473.1"/>
    <property type="molecule type" value="Genomic_DNA"/>
</dbReference>
<accession>A0A8S5VCH4</accession>
<protein>
    <submittedName>
        <fullName evidence="1">DNA polymerase II small subunit</fullName>
    </submittedName>
</protein>
<sequence length="394" mass="45516">MDNNEFLKEQLDLIKKKQIDTSIEWQDVADFRSSHGKEPEHRDTIRKGSKLLLEYIDAGWDLFPSSSIQLGRFSDEIALKKERIKLQTEKQEFNKWIREYSRDELIAEHIVNAVNQLQPLNVPGYIPPVHMNKEYLLTISDAHFGVEFEIKDLYGNILNAYSPEIFKNRMWDLYNKVIEQIQKDHIQVLNIFELGDALDGILRANSQLMQLRYGIIDSAILYADFLSTWLNELSNHVRIKFQMVKRSNHNQLRLVGQPKNAFPDEDMSKSILVFMKERLKDNRNVEIIENPTGLVYAQLATYTILGGHFETKNLGDSLKDFSKTYQVPLDYIISGHWHSLATGDVGINSEYISVRSIIGVNPYSYSINKVSNAGASMFVFEQGNGLVDEHHYKL</sequence>
<organism evidence="1">
    <name type="scientific">Siphoviridae sp. ctDXu9</name>
    <dbReference type="NCBI Taxonomy" id="2825387"/>
    <lineage>
        <taxon>Viruses</taxon>
        <taxon>Duplodnaviria</taxon>
        <taxon>Heunggongvirae</taxon>
        <taxon>Uroviricota</taxon>
        <taxon>Caudoviricetes</taxon>
    </lineage>
</organism>
<evidence type="ECO:0000313" key="1">
    <source>
        <dbReference type="EMBL" id="DAG04473.1"/>
    </source>
</evidence>
<name>A0A8S5VCH4_9CAUD</name>
<reference evidence="1" key="1">
    <citation type="journal article" date="2021" name="Proc. Natl. Acad. Sci. U.S.A.">
        <title>A Catalog of Tens of Thousands of Viruses from Human Metagenomes Reveals Hidden Associations with Chronic Diseases.</title>
        <authorList>
            <person name="Tisza M.J."/>
            <person name="Buck C.B."/>
        </authorList>
    </citation>
    <scope>NUCLEOTIDE SEQUENCE</scope>
    <source>
        <strain evidence="1">CtDXu9</strain>
    </source>
</reference>